<feature type="compositionally biased region" description="Acidic residues" evidence="6">
    <location>
        <begin position="329"/>
        <end position="341"/>
    </location>
</feature>
<evidence type="ECO:0000256" key="2">
    <source>
        <dbReference type="ARBA" id="ARBA00022553"/>
    </source>
</evidence>
<feature type="region of interest" description="Disordered" evidence="6">
    <location>
        <begin position="557"/>
        <end position="576"/>
    </location>
</feature>
<dbReference type="InterPro" id="IPR046488">
    <property type="entry name" value="Sfc3/Tfc3_C"/>
</dbReference>
<dbReference type="SUPFAM" id="SSF46785">
    <property type="entry name" value="Winged helix' DNA-binding domain"/>
    <property type="match status" value="1"/>
</dbReference>
<evidence type="ECO:0000256" key="4">
    <source>
        <dbReference type="ARBA" id="ARBA00023163"/>
    </source>
</evidence>
<dbReference type="InterPro" id="IPR007309">
    <property type="entry name" value="TFIIIC_Bblock-bd"/>
</dbReference>
<feature type="domain" description="Transcription factor tau subunit sfc3/Tfc3 C-terminal" evidence="8">
    <location>
        <begin position="1275"/>
        <end position="1696"/>
    </location>
</feature>
<evidence type="ECO:0000259" key="8">
    <source>
        <dbReference type="Pfam" id="PF20222"/>
    </source>
</evidence>
<dbReference type="GO" id="GO:0005634">
    <property type="term" value="C:nucleus"/>
    <property type="evidence" value="ECO:0007669"/>
    <property type="project" value="UniProtKB-SubCell"/>
</dbReference>
<dbReference type="InterPro" id="IPR044210">
    <property type="entry name" value="Tfc3-like"/>
</dbReference>
<feature type="compositionally biased region" description="Polar residues" evidence="6">
    <location>
        <begin position="90"/>
        <end position="100"/>
    </location>
</feature>
<dbReference type="Gene3D" id="1.10.10.10">
    <property type="entry name" value="Winged helix-like DNA-binding domain superfamily/Winged helix DNA-binding domain"/>
    <property type="match status" value="1"/>
</dbReference>
<dbReference type="PANTHER" id="PTHR15180:SF1">
    <property type="entry name" value="GENERAL TRANSCRIPTION FACTOR 3C POLYPEPTIDE 1"/>
    <property type="match status" value="1"/>
</dbReference>
<dbReference type="Pfam" id="PF20222">
    <property type="entry name" value="DUF6581"/>
    <property type="match status" value="1"/>
</dbReference>
<name>A0A9W9NFE3_9EURO</name>
<comment type="caution">
    <text evidence="9">The sequence shown here is derived from an EMBL/GenBank/DDBJ whole genome shotgun (WGS) entry which is preliminary data.</text>
</comment>
<feature type="compositionally biased region" description="Low complexity" evidence="6">
    <location>
        <begin position="715"/>
        <end position="724"/>
    </location>
</feature>
<dbReference type="EMBL" id="JAPQKR010000004">
    <property type="protein sequence ID" value="KAJ5218907.1"/>
    <property type="molecule type" value="Genomic_DNA"/>
</dbReference>
<proteinExistence type="predicted"/>
<evidence type="ECO:0000256" key="5">
    <source>
        <dbReference type="ARBA" id="ARBA00023242"/>
    </source>
</evidence>
<feature type="compositionally biased region" description="Polar residues" evidence="6">
    <location>
        <begin position="779"/>
        <end position="796"/>
    </location>
</feature>
<feature type="region of interest" description="Disordered" evidence="6">
    <location>
        <begin position="480"/>
        <end position="506"/>
    </location>
</feature>
<dbReference type="RefSeq" id="XP_058313480.1">
    <property type="nucleotide sequence ID" value="XM_058448069.1"/>
</dbReference>
<dbReference type="GO" id="GO:0000127">
    <property type="term" value="C:transcription factor TFIIIC complex"/>
    <property type="evidence" value="ECO:0007669"/>
    <property type="project" value="InterPro"/>
</dbReference>
<dbReference type="InterPro" id="IPR036390">
    <property type="entry name" value="WH_DNA-bd_sf"/>
</dbReference>
<dbReference type="GO" id="GO:0003677">
    <property type="term" value="F:DNA binding"/>
    <property type="evidence" value="ECO:0007669"/>
    <property type="project" value="UniProtKB-KW"/>
</dbReference>
<dbReference type="Proteomes" id="UP001150904">
    <property type="component" value="Unassembled WGS sequence"/>
</dbReference>
<dbReference type="GO" id="GO:0006384">
    <property type="term" value="P:transcription initiation at RNA polymerase III promoter"/>
    <property type="evidence" value="ECO:0007669"/>
    <property type="project" value="InterPro"/>
</dbReference>
<feature type="region of interest" description="Disordered" evidence="6">
    <location>
        <begin position="88"/>
        <end position="118"/>
    </location>
</feature>
<keyword evidence="4" id="KW-0804">Transcription</keyword>
<keyword evidence="10" id="KW-1185">Reference proteome</keyword>
<feature type="compositionally biased region" description="Polar residues" evidence="6">
    <location>
        <begin position="738"/>
        <end position="749"/>
    </location>
</feature>
<protein>
    <recommendedName>
        <fullName evidence="11">TFIIIC transcription initiation factor complex subunits Tfc3</fullName>
    </recommendedName>
</protein>
<feature type="compositionally biased region" description="Basic and acidic residues" evidence="6">
    <location>
        <begin position="759"/>
        <end position="773"/>
    </location>
</feature>
<feature type="region of interest" description="Disordered" evidence="6">
    <location>
        <begin position="325"/>
        <end position="354"/>
    </location>
</feature>
<keyword evidence="3" id="KW-0238">DNA-binding</keyword>
<feature type="region of interest" description="Disordered" evidence="6">
    <location>
        <begin position="1065"/>
        <end position="1094"/>
    </location>
</feature>
<dbReference type="GO" id="GO:0042791">
    <property type="term" value="P:5S class rRNA transcription by RNA polymerase III"/>
    <property type="evidence" value="ECO:0007669"/>
    <property type="project" value="TreeGrafter"/>
</dbReference>
<dbReference type="PANTHER" id="PTHR15180">
    <property type="entry name" value="GENERAL TRANSCRIPTION FACTOR 3C POLYPEPTIDE 1"/>
    <property type="match status" value="1"/>
</dbReference>
<feature type="compositionally biased region" description="Polar residues" evidence="6">
    <location>
        <begin position="828"/>
        <end position="864"/>
    </location>
</feature>
<keyword evidence="5" id="KW-0539">Nucleus</keyword>
<evidence type="ECO:0008006" key="11">
    <source>
        <dbReference type="Google" id="ProtNLM"/>
    </source>
</evidence>
<accession>A0A9W9NFE3</accession>
<reference evidence="9" key="1">
    <citation type="submission" date="2022-12" db="EMBL/GenBank/DDBJ databases">
        <authorList>
            <person name="Petersen C."/>
        </authorList>
    </citation>
    <scope>NUCLEOTIDE SEQUENCE</scope>
    <source>
        <strain evidence="9">IBT 15544</strain>
    </source>
</reference>
<comment type="subcellular location">
    <subcellularLocation>
        <location evidence="1">Nucleus</location>
    </subcellularLocation>
</comment>
<organism evidence="9 10">
    <name type="scientific">Penicillium cinerascens</name>
    <dbReference type="NCBI Taxonomy" id="70096"/>
    <lineage>
        <taxon>Eukaryota</taxon>
        <taxon>Fungi</taxon>
        <taxon>Dikarya</taxon>
        <taxon>Ascomycota</taxon>
        <taxon>Pezizomycotina</taxon>
        <taxon>Eurotiomycetes</taxon>
        <taxon>Eurotiomycetidae</taxon>
        <taxon>Eurotiales</taxon>
        <taxon>Aspergillaceae</taxon>
        <taxon>Penicillium</taxon>
    </lineage>
</organism>
<feature type="region of interest" description="Disordered" evidence="6">
    <location>
        <begin position="697"/>
        <end position="874"/>
    </location>
</feature>
<evidence type="ECO:0000259" key="7">
    <source>
        <dbReference type="Pfam" id="PF04182"/>
    </source>
</evidence>
<sequence length="1743" mass="195195">MAPSLQELIDFLLNEVALCGNQGTTLPEVLKSIDTFYQTHSKSASQLQQTVDRLFKVKVWSWLTRNPEVSVGKNGEWNRLSLDEAEELDSQFNQNSQASTEAEKSDQPQDEAPPGSASQLRIFVSTERMWVAIAGHEPDDNKVPPSEFVLLSIIASYGHAGVAQTELVKLSGQDKRSVPKRTDALVRKGYIEKRAIQIKAARTSLCTLRRFSQSAIGEASDSKSQGTHDRPMIDFAAFISSLFEILKKYGIITRNDLKKQLGFNDNWRWRILSRALRKFERIGVIKRVRAQSQYDRLHPCVMLVREPTERDMEKFHEYTRNDLIKDDGDGAEVDDEMEMDDTGQRRSSGADEDDVVVKQEDNVLEAGRTVPSWTPDRITGNQLFDIIDRAGTTGIANVNINRILFGSFYRRPSESILHRLTDCWQLSQPLHIRHLAIVRDTAIDKTVFYYIHYSARNFAKIVEAGDSSWEAVEFAGKTGKANKAQLPPPDAKPQLDQYGLPSGPPSQPLVKNGTASLFECVAACRPSNYLLSSADPKAVQMTDGTFAVQKGPGQILFGTPMQSPVPTKSTGRPKGSLNRATVMKMARNTPQTSNSRVIEEPPEALEFTPSRTVKSKQRQMDGLSRKERFEARGMDETWTEYNVLLIDRPTAGVYITPQGKRRPAGKRQGRPKQSRIAVFKSDKLASFPWFVQDANDSDAEGTGLSVPGSVAHEITPLTPTPSTTRRSKRPKGVLDQIDSPTPTEASDSTFYRGRNIKRPRIDTDKADQTKSGDAEDSPQIVQSTAQAKTVSTNSRAKSAAVHPLSIEVDQGKTPKRRRLESPDHVNNKDSSSVQPNGSVSQSIKASQPTISSKEMSPSVASDSPKNAKRHAAADRGGSISIIRRKIIMEIVEKAGGAYPSGNEIWYPFVTFWMKYNRKERPDMRTIKTSIKNIVDSGKLRQLTFSGRDLKGVMVTRTILAKPDISPNDPLVKGMQQQVLATDPREPRISYSPHVDVDPILIRQNVPITQRFKLPVVANTTVHLHHKPAFAVNEEKRQERQVNRALMRQLEGEIDTRNSKTKRLLTTQRRPAEGDSSGTIHTSIARPAPRPRGRPRIERPVKIVSAIGSTNLLMNPGQMFYPQSGTFTTGARLARGRQTKDKLPMLPLEVENSVQHLTQLARQTEDPSSTSDKILKWELNHGEFFDAILEHHPYVDQALDQNTFHAAPIEGNIRFDIDQPVRVPSGLRPPNQTRKARRSSQFVPRQRRLDAVDTSLEARKETQRDGLKPPLRRQRLTTTISDTMYRKIMAAIVVVRVLAGGWEARVIDWELVSAAFPSEDPNFIHDRAKSILSRNRLQILKMQRDFQERFLEAYKKGRVPKIDYSNLEKYNWPAVVEWANIELDVTTSERAPSLPATREQFDSIFELREDPVTNGDELFGTTSMITTTHKRTLTTRVPFAVPMDTGKAAPAGPRKAEIARLEVAKSWVRANIVTPELAYRPEEARKTLSRFGAPLVESATQCLLTDRIIGMGNRGRIVPGRNYDITDHLLQQINRKRTIECTILRRAVHYKTTVLDPQFQSGGSLEVNYAADDGDILTLINLAAAGRLTLKPRDAPKAKFGLTTGGYLTRQIDRSKLRFSIDIYPTTSYVYGNPLQERIESIGPPPPPAFQEDGTAPKVPFWFDIHGGLIRPIWEMAIASVIGCVAIREGVSAQTISGMIKPALGAWEIELLLGWLADVGVVTREETGGYTGWKVREFWWMILT</sequence>
<reference evidence="9" key="2">
    <citation type="journal article" date="2023" name="IMA Fungus">
        <title>Comparative genomic study of the Penicillium genus elucidates a diverse pangenome and 15 lateral gene transfer events.</title>
        <authorList>
            <person name="Petersen C."/>
            <person name="Sorensen T."/>
            <person name="Nielsen M.R."/>
            <person name="Sondergaard T.E."/>
            <person name="Sorensen J.L."/>
            <person name="Fitzpatrick D.A."/>
            <person name="Frisvad J.C."/>
            <person name="Nielsen K.L."/>
        </authorList>
    </citation>
    <scope>NUCLEOTIDE SEQUENCE</scope>
    <source>
        <strain evidence="9">IBT 15544</strain>
    </source>
</reference>
<evidence type="ECO:0000313" key="10">
    <source>
        <dbReference type="Proteomes" id="UP001150904"/>
    </source>
</evidence>
<dbReference type="InterPro" id="IPR035625">
    <property type="entry name" value="Tfc3-like_eWH"/>
</dbReference>
<feature type="compositionally biased region" description="Polar residues" evidence="6">
    <location>
        <begin position="560"/>
        <end position="570"/>
    </location>
</feature>
<gene>
    <name evidence="9" type="ORF">N7498_001006</name>
</gene>
<feature type="compositionally biased region" description="Basic residues" evidence="6">
    <location>
        <begin position="659"/>
        <end position="673"/>
    </location>
</feature>
<dbReference type="CDD" id="cd16169">
    <property type="entry name" value="Tau138_eWH"/>
    <property type="match status" value="1"/>
</dbReference>
<feature type="region of interest" description="Disordered" evidence="6">
    <location>
        <begin position="655"/>
        <end position="676"/>
    </location>
</feature>
<evidence type="ECO:0000256" key="3">
    <source>
        <dbReference type="ARBA" id="ARBA00023125"/>
    </source>
</evidence>
<dbReference type="OrthoDB" id="5403573at2759"/>
<keyword evidence="2" id="KW-0597">Phosphoprotein</keyword>
<feature type="region of interest" description="Disordered" evidence="6">
    <location>
        <begin position="1220"/>
        <end position="1243"/>
    </location>
</feature>
<feature type="domain" description="B-block binding subunit of TFIIIC" evidence="7">
    <location>
        <begin position="145"/>
        <end position="213"/>
    </location>
</feature>
<dbReference type="Pfam" id="PF04182">
    <property type="entry name" value="B-block_TFIIIC"/>
    <property type="match status" value="1"/>
</dbReference>
<dbReference type="GeneID" id="83175369"/>
<dbReference type="InterPro" id="IPR036388">
    <property type="entry name" value="WH-like_DNA-bd_sf"/>
</dbReference>
<evidence type="ECO:0000313" key="9">
    <source>
        <dbReference type="EMBL" id="KAJ5218907.1"/>
    </source>
</evidence>
<evidence type="ECO:0000256" key="6">
    <source>
        <dbReference type="SAM" id="MobiDB-lite"/>
    </source>
</evidence>
<evidence type="ECO:0000256" key="1">
    <source>
        <dbReference type="ARBA" id="ARBA00004123"/>
    </source>
</evidence>